<comment type="similarity">
    <text evidence="2">Belongs to the GSP F family.</text>
</comment>
<evidence type="ECO:0000313" key="11">
    <source>
        <dbReference type="Proteomes" id="UP000366051"/>
    </source>
</evidence>
<comment type="subcellular location">
    <subcellularLocation>
        <location evidence="1">Cell inner membrane</location>
        <topology evidence="1">Multi-pass membrane protein</topology>
    </subcellularLocation>
</comment>
<evidence type="ECO:0000259" key="9">
    <source>
        <dbReference type="Pfam" id="PF00482"/>
    </source>
</evidence>
<evidence type="ECO:0000256" key="1">
    <source>
        <dbReference type="ARBA" id="ARBA00004429"/>
    </source>
</evidence>
<feature type="transmembrane region" description="Helical" evidence="8">
    <location>
        <begin position="139"/>
        <end position="161"/>
    </location>
</feature>
<dbReference type="PANTHER" id="PTHR30012:SF0">
    <property type="entry name" value="TYPE II SECRETION SYSTEM PROTEIN F-RELATED"/>
    <property type="match status" value="1"/>
</dbReference>
<keyword evidence="7 8" id="KW-0472">Membrane</keyword>
<evidence type="ECO:0000256" key="7">
    <source>
        <dbReference type="ARBA" id="ARBA00023136"/>
    </source>
</evidence>
<feature type="transmembrane region" description="Helical" evidence="8">
    <location>
        <begin position="193"/>
        <end position="211"/>
    </location>
</feature>
<keyword evidence="11" id="KW-1185">Reference proteome</keyword>
<feature type="domain" description="Type II secretion system protein GspF" evidence="9">
    <location>
        <begin position="242"/>
        <end position="364"/>
    </location>
</feature>
<proteinExistence type="inferred from homology"/>
<dbReference type="Proteomes" id="UP000366051">
    <property type="component" value="Chromosome"/>
</dbReference>
<evidence type="ECO:0000256" key="6">
    <source>
        <dbReference type="ARBA" id="ARBA00022989"/>
    </source>
</evidence>
<evidence type="ECO:0000256" key="2">
    <source>
        <dbReference type="ARBA" id="ARBA00005745"/>
    </source>
</evidence>
<evidence type="ECO:0000256" key="4">
    <source>
        <dbReference type="ARBA" id="ARBA00022519"/>
    </source>
</evidence>
<dbReference type="FunFam" id="1.20.81.30:FF:000001">
    <property type="entry name" value="Type II secretion system protein F"/>
    <property type="match status" value="2"/>
</dbReference>
<dbReference type="KEGG" id="hcv:FTV88_2968"/>
<dbReference type="PANTHER" id="PTHR30012">
    <property type="entry name" value="GENERAL SECRETION PATHWAY PROTEIN"/>
    <property type="match status" value="1"/>
</dbReference>
<keyword evidence="3" id="KW-1003">Cell membrane</keyword>
<feature type="domain" description="Type II secretion system protein GspF" evidence="9">
    <location>
        <begin position="39"/>
        <end position="162"/>
    </location>
</feature>
<sequence>MRTGQLKAQAWRKTLQSLPINDAFSKIGPKTKRQDLAFFCNHFALLIRCGIPIFSALTILEEQTDDKTLRNSIVMVREEIRKGQTLADAMATCPQTFPTVFTEMIRAAELGGVLEEVLTYMARHFEKENELIKKVQSALIYPMILVTASVAVIVFVLIYIMPLFADMLSGLGAQLPAITSFLLDFSFFLQEHFISLLLLFLLMLLLFLLYPKSDAFLFKADKLLLHTPILGPLLLKVLLARFCRTLGTLLASGLPLLQALEVLRNTLGNKVIVKTIDDTVEAIHRGDGFAGPLEQAGYLPSSLTNMVSVGEETGSLDVLLIQLSDFYDKECMQQSERLSTLLEPLLMVFMGTMVTFLVFSMLLPMFEVIDVIVP</sequence>
<dbReference type="InterPro" id="IPR003004">
    <property type="entry name" value="GspF/PilC"/>
</dbReference>
<dbReference type="PRINTS" id="PR00812">
    <property type="entry name" value="BCTERIALGSPF"/>
</dbReference>
<dbReference type="InterPro" id="IPR018076">
    <property type="entry name" value="T2SS_GspF_dom"/>
</dbReference>
<evidence type="ECO:0000256" key="5">
    <source>
        <dbReference type="ARBA" id="ARBA00022692"/>
    </source>
</evidence>
<dbReference type="AlphaFoldDB" id="A0A5Q2N537"/>
<organism evidence="10 11">
    <name type="scientific">Heliorestis convoluta</name>
    <dbReference type="NCBI Taxonomy" id="356322"/>
    <lineage>
        <taxon>Bacteria</taxon>
        <taxon>Bacillati</taxon>
        <taxon>Bacillota</taxon>
        <taxon>Clostridia</taxon>
        <taxon>Eubacteriales</taxon>
        <taxon>Heliobacteriaceae</taxon>
        <taxon>Heliorestis</taxon>
    </lineage>
</organism>
<protein>
    <submittedName>
        <fullName evidence="10">Type II secretion system (T2SS), F family protein</fullName>
    </submittedName>
</protein>
<dbReference type="Gene3D" id="1.20.81.30">
    <property type="entry name" value="Type II secretion system (T2SS), domain F"/>
    <property type="match status" value="2"/>
</dbReference>
<keyword evidence="4" id="KW-0997">Cell inner membrane</keyword>
<keyword evidence="5 8" id="KW-0812">Transmembrane</keyword>
<dbReference type="GO" id="GO:0005886">
    <property type="term" value="C:plasma membrane"/>
    <property type="evidence" value="ECO:0007669"/>
    <property type="project" value="UniProtKB-SubCell"/>
</dbReference>
<dbReference type="OrthoDB" id="9805682at2"/>
<dbReference type="InterPro" id="IPR042094">
    <property type="entry name" value="T2SS_GspF_sf"/>
</dbReference>
<dbReference type="Pfam" id="PF00482">
    <property type="entry name" value="T2SSF"/>
    <property type="match status" value="2"/>
</dbReference>
<gene>
    <name evidence="10" type="primary">pulF</name>
    <name evidence="10" type="ORF">FTV88_2968</name>
</gene>
<name>A0A5Q2N537_9FIRM</name>
<feature type="transmembrane region" description="Helical" evidence="8">
    <location>
        <begin position="345"/>
        <end position="366"/>
    </location>
</feature>
<evidence type="ECO:0000313" key="10">
    <source>
        <dbReference type="EMBL" id="QGG49053.1"/>
    </source>
</evidence>
<keyword evidence="6 8" id="KW-1133">Transmembrane helix</keyword>
<dbReference type="EMBL" id="CP045875">
    <property type="protein sequence ID" value="QGG49053.1"/>
    <property type="molecule type" value="Genomic_DNA"/>
</dbReference>
<evidence type="ECO:0000256" key="3">
    <source>
        <dbReference type="ARBA" id="ARBA00022475"/>
    </source>
</evidence>
<dbReference type="RefSeq" id="WP_153726103.1">
    <property type="nucleotide sequence ID" value="NZ_CP045875.1"/>
</dbReference>
<accession>A0A5Q2N537</accession>
<reference evidence="11" key="1">
    <citation type="submission" date="2019-11" db="EMBL/GenBank/DDBJ databases">
        <title>Genome sequence of Heliorestis convoluta strain HH, an alkaliphilic and minimalistic phototrophic bacterium from a soda lake in Egypt.</title>
        <authorList>
            <person name="Dewey E.D."/>
            <person name="Stokes L.M."/>
            <person name="Burchell B.M."/>
            <person name="Shaffer K.N."/>
            <person name="Huntington A.M."/>
            <person name="Baker J.M."/>
            <person name="Nadendla S."/>
            <person name="Giglio M.G."/>
            <person name="Touchman J.W."/>
            <person name="Blankenship R.E."/>
            <person name="Madigan M.T."/>
            <person name="Sattley W.M."/>
        </authorList>
    </citation>
    <scope>NUCLEOTIDE SEQUENCE [LARGE SCALE GENOMIC DNA]</scope>
    <source>
        <strain evidence="11">HH</strain>
    </source>
</reference>
<evidence type="ECO:0000256" key="8">
    <source>
        <dbReference type="SAM" id="Phobius"/>
    </source>
</evidence>